<dbReference type="PROSITE" id="PS51318">
    <property type="entry name" value="TAT"/>
    <property type="match status" value="1"/>
</dbReference>
<dbReference type="InterPro" id="IPR038404">
    <property type="entry name" value="TRAP_DctP_sf"/>
</dbReference>
<feature type="signal peptide" evidence="5">
    <location>
        <begin position="1"/>
        <end position="30"/>
    </location>
</feature>
<dbReference type="EMBL" id="JAHSQO010000003">
    <property type="protein sequence ID" value="MBY8917041.1"/>
    <property type="molecule type" value="Genomic_DNA"/>
</dbReference>
<dbReference type="CDD" id="cd13603">
    <property type="entry name" value="PBP2_TRAP_Siap_TeaA_like"/>
    <property type="match status" value="1"/>
</dbReference>
<accession>A0ABS7R7X9</accession>
<dbReference type="PIRSF" id="PIRSF006470">
    <property type="entry name" value="DctB"/>
    <property type="match status" value="1"/>
</dbReference>
<dbReference type="PANTHER" id="PTHR33376">
    <property type="match status" value="1"/>
</dbReference>
<dbReference type="Pfam" id="PF03480">
    <property type="entry name" value="DctP"/>
    <property type="match status" value="1"/>
</dbReference>
<dbReference type="Gene3D" id="3.40.190.170">
    <property type="entry name" value="Bacterial extracellular solute-binding protein, family 7"/>
    <property type="match status" value="1"/>
</dbReference>
<evidence type="ECO:0000313" key="7">
    <source>
        <dbReference type="Proteomes" id="UP000777661"/>
    </source>
</evidence>
<evidence type="ECO:0000256" key="2">
    <source>
        <dbReference type="ARBA" id="ARBA00009023"/>
    </source>
</evidence>
<evidence type="ECO:0000313" key="6">
    <source>
        <dbReference type="EMBL" id="MBY8917041.1"/>
    </source>
</evidence>
<comment type="similarity">
    <text evidence="2">Belongs to the bacterial solute-binding protein 7 family.</text>
</comment>
<dbReference type="NCBIfam" id="NF037995">
    <property type="entry name" value="TRAP_S1"/>
    <property type="match status" value="1"/>
</dbReference>
<dbReference type="InterPro" id="IPR006311">
    <property type="entry name" value="TAT_signal"/>
</dbReference>
<comment type="subcellular location">
    <subcellularLocation>
        <location evidence="1">Cell envelope</location>
    </subcellularLocation>
</comment>
<organism evidence="6 7">
    <name type="scientific">Nitratireductor rhodophyticola</name>
    <dbReference type="NCBI Taxonomy" id="2854036"/>
    <lineage>
        <taxon>Bacteria</taxon>
        <taxon>Pseudomonadati</taxon>
        <taxon>Pseudomonadota</taxon>
        <taxon>Alphaproteobacteria</taxon>
        <taxon>Hyphomicrobiales</taxon>
        <taxon>Phyllobacteriaceae</taxon>
        <taxon>Nitratireductor</taxon>
    </lineage>
</organism>
<dbReference type="InterPro" id="IPR018389">
    <property type="entry name" value="DctP_fam"/>
</dbReference>
<dbReference type="InterPro" id="IPR004682">
    <property type="entry name" value="TRAP_DctP"/>
</dbReference>
<reference evidence="6 7" key="1">
    <citation type="submission" date="2021-06" db="EMBL/GenBank/DDBJ databases">
        <title>Nitratireductor porphyridii sp. nov., isolated from a small marine red alga, Porphyridium purpureum in South Korea.</title>
        <authorList>
            <person name="Kim K.H."/>
            <person name="Kristyanto S."/>
            <person name="Jeon C.O."/>
        </authorList>
    </citation>
    <scope>NUCLEOTIDE SEQUENCE [LARGE SCALE GENOMIC DNA]</scope>
    <source>
        <strain evidence="6 7">R6</strain>
    </source>
</reference>
<evidence type="ECO:0000256" key="1">
    <source>
        <dbReference type="ARBA" id="ARBA00004196"/>
    </source>
</evidence>
<keyword evidence="3" id="KW-0813">Transport</keyword>
<protein>
    <submittedName>
        <fullName evidence="6">TRAP transporter substrate-binding protein</fullName>
    </submittedName>
</protein>
<comment type="caution">
    <text evidence="6">The sequence shown here is derived from an EMBL/GenBank/DDBJ whole genome shotgun (WGS) entry which is preliminary data.</text>
</comment>
<gene>
    <name evidence="6" type="ORF">KVG22_10615</name>
</gene>
<dbReference type="NCBIfam" id="TIGR00787">
    <property type="entry name" value="dctP"/>
    <property type="match status" value="1"/>
</dbReference>
<keyword evidence="7" id="KW-1185">Reference proteome</keyword>
<dbReference type="PANTHER" id="PTHR33376:SF4">
    <property type="entry name" value="SIALIC ACID-BINDING PERIPLASMIC PROTEIN SIAP"/>
    <property type="match status" value="1"/>
</dbReference>
<name>A0ABS7R7X9_9HYPH</name>
<keyword evidence="4 5" id="KW-0732">Signal</keyword>
<dbReference type="Proteomes" id="UP000777661">
    <property type="component" value="Unassembled WGS sequence"/>
</dbReference>
<evidence type="ECO:0000256" key="4">
    <source>
        <dbReference type="ARBA" id="ARBA00022729"/>
    </source>
</evidence>
<sequence length="329" mass="36261">MEEKMLTRRSLTKTVVAGLAAAILAGSAHAADMTLKLGHLANEDNIWHKATIKFGEELKALTDGRIEVEVYPNESLGKEMDLINGMQLGTADMTISGESLQNWAPMASLLGIPYAFKSLEHMDEVINGDIGDQIEADIIAKAKVRPIAYFARGPRNLTSNREIRSPDDLNGLKLRVPNVPLFVDVWKALGASPTPMAFSEVFTSLQNGTIDAQENPLALIKSANFNEVQKFVNLTEHSRSWIYLVISELTWNKLSDADKEAVLEAAERAQAFERAAFLEDEKQLVTELQEKGMTFVETDKAAFAAKAKDAVLMNVKPEIKGIVEDLFSN</sequence>
<evidence type="ECO:0000256" key="5">
    <source>
        <dbReference type="SAM" id="SignalP"/>
    </source>
</evidence>
<evidence type="ECO:0000256" key="3">
    <source>
        <dbReference type="ARBA" id="ARBA00022448"/>
    </source>
</evidence>
<feature type="chain" id="PRO_5046229899" evidence="5">
    <location>
        <begin position="31"/>
        <end position="329"/>
    </location>
</feature>
<proteinExistence type="inferred from homology"/>